<proteinExistence type="predicted"/>
<dbReference type="Proteomes" id="UP001576780">
    <property type="component" value="Unassembled WGS sequence"/>
</dbReference>
<gene>
    <name evidence="1" type="ORF">ACE1CA_02505</name>
</gene>
<keyword evidence="2" id="KW-1185">Reference proteome</keyword>
<organism evidence="1 2">
    <name type="scientific">Floridaenema evergladense BLCC-F167</name>
    <dbReference type="NCBI Taxonomy" id="3153639"/>
    <lineage>
        <taxon>Bacteria</taxon>
        <taxon>Bacillati</taxon>
        <taxon>Cyanobacteriota</taxon>
        <taxon>Cyanophyceae</taxon>
        <taxon>Oscillatoriophycideae</taxon>
        <taxon>Aerosakkonematales</taxon>
        <taxon>Aerosakkonemataceae</taxon>
        <taxon>Floridanema</taxon>
        <taxon>Floridanema evergladense</taxon>
    </lineage>
</organism>
<reference evidence="1 2" key="1">
    <citation type="submission" date="2024-09" db="EMBL/GenBank/DDBJ databases">
        <title>Floridaenema gen nov. (Aerosakkonemataceae, Aerosakkonematales ord. nov., Cyanobacteria) from benthic tropical and subtropical fresh waters, with the description of four new species.</title>
        <authorList>
            <person name="Moretto J.A."/>
            <person name="Berthold D.E."/>
            <person name="Lefler F.W."/>
            <person name="Huang I.-S."/>
            <person name="Laughinghouse H. IV."/>
        </authorList>
    </citation>
    <scope>NUCLEOTIDE SEQUENCE [LARGE SCALE GENOMIC DNA]</scope>
    <source>
        <strain evidence="1 2">BLCC-F167</strain>
    </source>
</reference>
<accession>A0ABV4WEH0</accession>
<evidence type="ECO:0000313" key="1">
    <source>
        <dbReference type="EMBL" id="MFB2833381.1"/>
    </source>
</evidence>
<evidence type="ECO:0008006" key="3">
    <source>
        <dbReference type="Google" id="ProtNLM"/>
    </source>
</evidence>
<protein>
    <recommendedName>
        <fullName evidence="3">DUF2357 domain-containing protein</fullName>
    </recommendedName>
</protein>
<comment type="caution">
    <text evidence="1">The sequence shown here is derived from an EMBL/GenBank/DDBJ whole genome shotgun (WGS) entry which is preliminary data.</text>
</comment>
<dbReference type="EMBL" id="JBHFNT010000031">
    <property type="protein sequence ID" value="MFB2833381.1"/>
    <property type="molecule type" value="Genomic_DNA"/>
</dbReference>
<name>A0ABV4WEH0_9CYAN</name>
<evidence type="ECO:0000313" key="2">
    <source>
        <dbReference type="Proteomes" id="UP001576780"/>
    </source>
</evidence>
<dbReference type="RefSeq" id="WP_413275840.1">
    <property type="nucleotide sequence ID" value="NZ_JBHFNT010000031.1"/>
</dbReference>
<sequence>MINFGKLQVRTNEKYSFVGIENKNSQLIFHVPKGFSQDDPSIDTFNFKRDLFFKLYRVLDIFKQTLLEKGHSFQEIKASDRDGIIQEEEGAEIDGENKQEINFSKLDALEKILDAYDELKILALVSRLGKTEKLDYSKLHHFLHKGIFLENGAVYVDSMVLPRKEVRFEVTDIINMYCYILVEIKHQLEQEVSSEVRALAEQFRQKYIGSESTLFNELTYEQVMNDLKDALEVIDNYTPIKEPDYWYFYDAIEAFLFGDLNYSKKGLIWGISNFHSVWESMCLNYLCNTHISNLILYVDNKFIKYKNYFKKEDNILNLENVFLMQVKQENRRLYPDAVIISLNYSNFNLQLIEKDLKSHIITKDDSWNDDYAYYTKFSCQKLKNNWLKIAYENQPKDRHTFDVFPKRLKTSENSISIAITRLPEKFSSYWPLNYPLLIEEIQMMRSFNHIFWVALAKGVTSENDFKKFIEQLENSSKDVDVGRKFSKLSNVFKSSLLSESREEEFRQFVENSCFHIIDIKYDNFAYYKDSENLEKIKVKNVRKQFVYEYLLQNHLDSSNSLVKKCSIKSEFWLPTYSPNSPALTEGPEYLDGYIKLRGVNIMAVIDSYLNTEVNKV</sequence>